<feature type="signal peptide" evidence="2">
    <location>
        <begin position="1"/>
        <end position="24"/>
    </location>
</feature>
<dbReference type="GeneID" id="31364123"/>
<name>D3BJB9_HETP5</name>
<comment type="caution">
    <text evidence="3">The sequence shown here is derived from an EMBL/GenBank/DDBJ whole genome shotgun (WGS) entry which is preliminary data.</text>
</comment>
<gene>
    <name evidence="3" type="ORF">PPL_08644</name>
</gene>
<keyword evidence="2" id="KW-0732">Signal</keyword>
<organism evidence="3 4">
    <name type="scientific">Heterostelium pallidum (strain ATCC 26659 / Pp 5 / PN500)</name>
    <name type="common">Cellular slime mold</name>
    <name type="synonym">Polysphondylium pallidum</name>
    <dbReference type="NCBI Taxonomy" id="670386"/>
    <lineage>
        <taxon>Eukaryota</taxon>
        <taxon>Amoebozoa</taxon>
        <taxon>Evosea</taxon>
        <taxon>Eumycetozoa</taxon>
        <taxon>Dictyostelia</taxon>
        <taxon>Acytosteliales</taxon>
        <taxon>Acytosteliaceae</taxon>
        <taxon>Heterostelium</taxon>
    </lineage>
</organism>
<evidence type="ECO:0000313" key="4">
    <source>
        <dbReference type="Proteomes" id="UP000001396"/>
    </source>
</evidence>
<dbReference type="InParanoid" id="D3BJB9"/>
<feature type="transmembrane region" description="Helical" evidence="1">
    <location>
        <begin position="1425"/>
        <end position="1448"/>
    </location>
</feature>
<proteinExistence type="predicted"/>
<evidence type="ECO:0000256" key="1">
    <source>
        <dbReference type="SAM" id="Phobius"/>
    </source>
</evidence>
<dbReference type="FunCoup" id="D3BJB9">
    <property type="interactions" value="805"/>
</dbReference>
<evidence type="ECO:0000256" key="2">
    <source>
        <dbReference type="SAM" id="SignalP"/>
    </source>
</evidence>
<sequence length="1473" mass="151763">MNKLIFLAIVVLLIGFYAIDTTNAQCGLLCVVCNLLDVCLLSQPIEINSLTSLTKSLSLQSILTLSAILNIDGDLLCNGTINLLGGVLNVKGAIKVTPLCVFNVTGPCTVDATAGFTFPLLTVLFYPSGGNSILNWKGDASASFTNLIGYGGELPKFNFYGQNVNLTTALVTTPIKIGYASVNQATNLYLNGIQFDQLFINQLTNPANLAVQINNLTISQATATLGSALTPMSSIALRQSSNLLINQPLTVNSLTTVVTSTLQLGSTINILSGTLSSGTVSVLANGIINLAGATLNTLNLNVIAGALLNCSSTVVTGSTLTISGTTNFINTAQFNGNNLAIAGKLSLLDSSSTNNNVIDLLATGQLHINSNSNTNNNISVKSGGKLFVNGGGNLISSTLNLLGSLAVDVGQITKSNLTVAALASVNLSNGGSIVSGSSISLLGTLTSASLSLIKDSSVDIQSGGSLSLSGGSIIKSPLSILGGLTVGTGSQVSQSNLTVQAGATTTLNGGGSIVNSPLINLLGSVVVNTGSSIKSSTFDIKSNGILNLAGGVLDNSPLSLLGKINLNSAASITSSPLNILSSGLATLSSTSTIVTSTVNLVGGQLSLLDTTKLVDSTISIASGGILDLTNSASITGALALGITNGKLNLNSGLISGSNISIDSALGTLNFLDGQLTNSPINIVGGLLNMTTGTITGSAIKSSGSIQFGSGNINQSPLTILNGGLFNMVTGVVTGSAIECNGAFTVKSGNINQSPFSILADGVLNLVAGTITGSNIQSNGSITMSSGNINQSPISILANGVLNLVAGTITGSDIQANGVITMSSGNIKQSPISVLANGVFEIVGGALQNSPVSILTGAITNITQATIVDSTLEVTGTLNSLLNVAVKAVTAGVVPIVTKPGGILNVAGELALSAVDNLVISGASSVLNLAKDTVVTLGETIEQVSHLDIQIDSLGATLQSLGGIQLANQLNPLNLLSIVSQALTFDSGSIHFSNGLLSVTDSLSFTEKGQLTLDNSVISLSNTVNDLVMNAVDLVMDSVTLQHESHFIPPRILIGDDSTLVFNKVTIDSTIDAADDTAYTLVFSPTSPIMCNGQVVNNGSTGQSTYQFLCDNKLVVLKFSNCSGIQCPGNASICVDSIDQCPDVNGTCNSNGLVFKCWNGQCASSLSTCPALPSCPPNTQRCPDSSCTTATECISLPNTTYPQFNFNGCPIGFFQCGDGTCSRNISKCCNGNNCQAIPVVNRAVKSKSPFDTTRSLILPILSRHGNNNSIDIYGYINVPTNFTNQVNQNFMKIQSLDDSYLDQVNGTHIWGTNGTYRDSALSLIFNITIDHHVAPLSFLKDIEFQFKINPEKINMTTARLAFINTTTNSWQLLKHVQRCDVNNGSLCGTTNHFTSFGVLTNFNDDGTDGEGGYGATYGSGLPRKTMIIIASTVVGGVAIMGAIAGFFLVKIVKHGSLKYWWASKSRGGHAIELN</sequence>
<accession>D3BJB9</accession>
<dbReference type="Proteomes" id="UP000001396">
    <property type="component" value="Unassembled WGS sequence"/>
</dbReference>
<keyword evidence="1" id="KW-1133">Transmembrane helix</keyword>
<keyword evidence="4" id="KW-1185">Reference proteome</keyword>
<reference evidence="3 4" key="1">
    <citation type="journal article" date="2011" name="Genome Res.">
        <title>Phylogeny-wide analysis of social amoeba genomes highlights ancient origins for complex intercellular communication.</title>
        <authorList>
            <person name="Heidel A.J."/>
            <person name="Lawal H.M."/>
            <person name="Felder M."/>
            <person name="Schilde C."/>
            <person name="Helps N.R."/>
            <person name="Tunggal B."/>
            <person name="Rivero F."/>
            <person name="John U."/>
            <person name="Schleicher M."/>
            <person name="Eichinger L."/>
            <person name="Platzer M."/>
            <person name="Noegel A.A."/>
            <person name="Schaap P."/>
            <person name="Gloeckner G."/>
        </authorList>
    </citation>
    <scope>NUCLEOTIDE SEQUENCE [LARGE SCALE GENOMIC DNA]</scope>
    <source>
        <strain evidence="4">ATCC 26659 / Pp 5 / PN500</strain>
    </source>
</reference>
<keyword evidence="1" id="KW-0812">Transmembrane</keyword>
<protein>
    <submittedName>
        <fullName evidence="3">Uncharacterized protein</fullName>
    </submittedName>
</protein>
<dbReference type="RefSeq" id="XP_020430127.1">
    <property type="nucleotide sequence ID" value="XM_020579452.1"/>
</dbReference>
<evidence type="ECO:0000313" key="3">
    <source>
        <dbReference type="EMBL" id="EFA77999.1"/>
    </source>
</evidence>
<keyword evidence="1" id="KW-0472">Membrane</keyword>
<feature type="chain" id="PRO_5003042523" evidence="2">
    <location>
        <begin position="25"/>
        <end position="1473"/>
    </location>
</feature>
<dbReference type="EMBL" id="ADBJ01000038">
    <property type="protein sequence ID" value="EFA77999.1"/>
    <property type="molecule type" value="Genomic_DNA"/>
</dbReference>